<dbReference type="SUPFAM" id="SSF89837">
    <property type="entry name" value="Doublecortin (DC)"/>
    <property type="match status" value="1"/>
</dbReference>
<feature type="compositionally biased region" description="Polar residues" evidence="9">
    <location>
        <begin position="177"/>
        <end position="214"/>
    </location>
</feature>
<comment type="caution">
    <text evidence="12">The sequence shown here is derived from an EMBL/GenBank/DDBJ whole genome shotgun (WGS) entry which is preliminary data.</text>
</comment>
<dbReference type="SMART" id="SM00537">
    <property type="entry name" value="DCX"/>
    <property type="match status" value="1"/>
</dbReference>
<feature type="binding site" evidence="8">
    <location>
        <position position="304"/>
    </location>
    <ligand>
        <name>ATP</name>
        <dbReference type="ChEBI" id="CHEBI:30616"/>
    </ligand>
</feature>
<evidence type="ECO:0000256" key="7">
    <source>
        <dbReference type="ARBA" id="ARBA00048679"/>
    </source>
</evidence>
<reference evidence="12 13" key="1">
    <citation type="submission" date="2020-10" db="EMBL/GenBank/DDBJ databases">
        <authorList>
            <person name="Klimov P.B."/>
            <person name="Dyachkov S.M."/>
            <person name="Chetverikov P.E."/>
        </authorList>
    </citation>
    <scope>NUCLEOTIDE SEQUENCE [LARGE SCALE GENOMIC DNA]</scope>
    <source>
        <strain evidence="12">BMOC 18-1129-001#AD2665</strain>
        <tissue evidence="12">Entire mites</tissue>
    </source>
</reference>
<evidence type="ECO:0000256" key="3">
    <source>
        <dbReference type="ARBA" id="ARBA00022741"/>
    </source>
</evidence>
<keyword evidence="12" id="KW-0418">Kinase</keyword>
<dbReference type="PROSITE" id="PS00107">
    <property type="entry name" value="PROTEIN_KINASE_ATP"/>
    <property type="match status" value="1"/>
</dbReference>
<dbReference type="InterPro" id="IPR003533">
    <property type="entry name" value="Doublecortin_dom"/>
</dbReference>
<dbReference type="EC" id="2.7.11.1" evidence="2"/>
<comment type="similarity">
    <text evidence="1">Belongs to the protein kinase superfamily. CAMK Ser/Thr protein kinase family. CaMK subfamily.</text>
</comment>
<name>A0ABQ7S535_9ACAR</name>
<dbReference type="GO" id="GO:0016301">
    <property type="term" value="F:kinase activity"/>
    <property type="evidence" value="ECO:0007669"/>
    <property type="project" value="UniProtKB-KW"/>
</dbReference>
<evidence type="ECO:0000256" key="8">
    <source>
        <dbReference type="PROSITE-ProRule" id="PRU10141"/>
    </source>
</evidence>
<evidence type="ECO:0000256" key="6">
    <source>
        <dbReference type="ARBA" id="ARBA00047899"/>
    </source>
</evidence>
<dbReference type="Pfam" id="PF00069">
    <property type="entry name" value="Pkinase"/>
    <property type="match status" value="1"/>
</dbReference>
<feature type="compositionally biased region" description="Polar residues" evidence="9">
    <location>
        <begin position="221"/>
        <end position="241"/>
    </location>
</feature>
<evidence type="ECO:0000256" key="4">
    <source>
        <dbReference type="ARBA" id="ARBA00022840"/>
    </source>
</evidence>
<keyword evidence="4 8" id="KW-0067">ATP-binding</keyword>
<dbReference type="SMART" id="SM00220">
    <property type="entry name" value="S_TKc"/>
    <property type="match status" value="1"/>
</dbReference>
<evidence type="ECO:0000256" key="9">
    <source>
        <dbReference type="SAM" id="MobiDB-lite"/>
    </source>
</evidence>
<protein>
    <recommendedName>
        <fullName evidence="2">non-specific serine/threonine protein kinase</fullName>
        <ecNumber evidence="2">2.7.11.1</ecNumber>
    </recommendedName>
    <alternativeName>
        <fullName evidence="5">Doublecortin-like and CAM kinase-like protein</fullName>
    </alternativeName>
</protein>
<evidence type="ECO:0000313" key="12">
    <source>
        <dbReference type="EMBL" id="KAG9508538.1"/>
    </source>
</evidence>
<keyword evidence="12" id="KW-0808">Transferase</keyword>
<organism evidence="12 13">
    <name type="scientific">Fragariocoptes setiger</name>
    <dbReference type="NCBI Taxonomy" id="1670756"/>
    <lineage>
        <taxon>Eukaryota</taxon>
        <taxon>Metazoa</taxon>
        <taxon>Ecdysozoa</taxon>
        <taxon>Arthropoda</taxon>
        <taxon>Chelicerata</taxon>
        <taxon>Arachnida</taxon>
        <taxon>Acari</taxon>
        <taxon>Acariformes</taxon>
        <taxon>Trombidiformes</taxon>
        <taxon>Prostigmata</taxon>
        <taxon>Eupodina</taxon>
        <taxon>Eriophyoidea</taxon>
        <taxon>Phytoptidae</taxon>
        <taxon>Fragariocoptes</taxon>
    </lineage>
</organism>
<dbReference type="SUPFAM" id="SSF56112">
    <property type="entry name" value="Protein kinase-like (PK-like)"/>
    <property type="match status" value="1"/>
</dbReference>
<dbReference type="Gene3D" id="1.10.510.10">
    <property type="entry name" value="Transferase(Phosphotransferase) domain 1"/>
    <property type="match status" value="1"/>
</dbReference>
<dbReference type="Pfam" id="PF03607">
    <property type="entry name" value="DCX"/>
    <property type="match status" value="1"/>
</dbReference>
<feature type="domain" description="Protein kinase" evidence="10">
    <location>
        <begin position="275"/>
        <end position="533"/>
    </location>
</feature>
<evidence type="ECO:0000313" key="13">
    <source>
        <dbReference type="Proteomes" id="UP000825002"/>
    </source>
</evidence>
<evidence type="ECO:0000259" key="10">
    <source>
        <dbReference type="PROSITE" id="PS50011"/>
    </source>
</evidence>
<proteinExistence type="inferred from homology"/>
<dbReference type="InterPro" id="IPR036572">
    <property type="entry name" value="Doublecortin_dom_sf"/>
</dbReference>
<comment type="catalytic activity">
    <reaction evidence="7">
        <text>L-seryl-[protein] + ATP = O-phospho-L-seryl-[protein] + ADP + H(+)</text>
        <dbReference type="Rhea" id="RHEA:17989"/>
        <dbReference type="Rhea" id="RHEA-COMP:9863"/>
        <dbReference type="Rhea" id="RHEA-COMP:11604"/>
        <dbReference type="ChEBI" id="CHEBI:15378"/>
        <dbReference type="ChEBI" id="CHEBI:29999"/>
        <dbReference type="ChEBI" id="CHEBI:30616"/>
        <dbReference type="ChEBI" id="CHEBI:83421"/>
        <dbReference type="ChEBI" id="CHEBI:456216"/>
        <dbReference type="EC" id="2.7.11.1"/>
    </reaction>
</comment>
<dbReference type="Gene3D" id="3.10.20.230">
    <property type="entry name" value="Doublecortin domain"/>
    <property type="match status" value="1"/>
</dbReference>
<dbReference type="PROSITE" id="PS50309">
    <property type="entry name" value="DC"/>
    <property type="match status" value="1"/>
</dbReference>
<feature type="domain" description="Doublecortin" evidence="11">
    <location>
        <begin position="59"/>
        <end position="144"/>
    </location>
</feature>
<dbReference type="PANTHER" id="PTHR24347">
    <property type="entry name" value="SERINE/THREONINE-PROTEIN KINASE"/>
    <property type="match status" value="1"/>
</dbReference>
<evidence type="ECO:0000256" key="5">
    <source>
        <dbReference type="ARBA" id="ARBA00031092"/>
    </source>
</evidence>
<keyword evidence="3 8" id="KW-0547">Nucleotide-binding</keyword>
<dbReference type="InterPro" id="IPR017441">
    <property type="entry name" value="Protein_kinase_ATP_BS"/>
</dbReference>
<dbReference type="Gene3D" id="3.30.200.20">
    <property type="entry name" value="Phosphorylase Kinase, domain 1"/>
    <property type="match status" value="1"/>
</dbReference>
<comment type="catalytic activity">
    <reaction evidence="6">
        <text>L-threonyl-[protein] + ATP = O-phospho-L-threonyl-[protein] + ADP + H(+)</text>
        <dbReference type="Rhea" id="RHEA:46608"/>
        <dbReference type="Rhea" id="RHEA-COMP:11060"/>
        <dbReference type="Rhea" id="RHEA-COMP:11605"/>
        <dbReference type="ChEBI" id="CHEBI:15378"/>
        <dbReference type="ChEBI" id="CHEBI:30013"/>
        <dbReference type="ChEBI" id="CHEBI:30616"/>
        <dbReference type="ChEBI" id="CHEBI:61977"/>
        <dbReference type="ChEBI" id="CHEBI:456216"/>
        <dbReference type="EC" id="2.7.11.1"/>
    </reaction>
</comment>
<keyword evidence="13" id="KW-1185">Reference proteome</keyword>
<evidence type="ECO:0000256" key="2">
    <source>
        <dbReference type="ARBA" id="ARBA00012513"/>
    </source>
</evidence>
<dbReference type="PROSITE" id="PS50011">
    <property type="entry name" value="PROTEIN_KINASE_DOM"/>
    <property type="match status" value="1"/>
</dbReference>
<sequence>MLASPSQAPVPQDHVSFRDHWNVSITKPDTPNMNDKLGDISNSRYCKLVERQLYRYRARRLRFLINGDKFFTGINYALNTEKIRSFEALLNDLTRALGDNISLSKGVRYIFDLNGHTITTLDDFQEGNTYICSSVDSFTTIEYQINNGLRNWLVRNSASISRPQLKRPIDAEHDSGISKQDGSRSPSIKTRNGTQQCSIEHASGTSRQSGSAQVRSRRVHNTSVTQSAKANILSPKTSQKTASKEKNRTSNNTTKNNHDASLTGLTFQKEVTDIYDIGRPIGDGHFSIVYCCMNKSSQTFRALKLIDKVRCTGKEDMIYNEVNILKRLKHNNIVTLIEEFDYPLQLYLILELVQDGDLFDAISNVTSFPEYQVATMIYNLSSALTYLHAQKIAHRDIKPENLLISIQEDGSQSVKLADFGLAVEVTEPLYTICGTAFYVSPEMLSEQGYDYKVDVWSAGVICFILLCGYPPFSSQKEDDQDELFDAILSGEFSFYSPFWDKISVFAKDLIRMMLKTDPNRRITAEDVFKNPWTRGETLNFKGTEPMNMSRLATLASHESK</sequence>
<evidence type="ECO:0000256" key="1">
    <source>
        <dbReference type="ARBA" id="ARBA00005354"/>
    </source>
</evidence>
<feature type="non-terminal residue" evidence="12">
    <location>
        <position position="1"/>
    </location>
</feature>
<feature type="region of interest" description="Disordered" evidence="9">
    <location>
        <begin position="164"/>
        <end position="261"/>
    </location>
</feature>
<accession>A0ABQ7S535</accession>
<dbReference type="InterPro" id="IPR000719">
    <property type="entry name" value="Prot_kinase_dom"/>
</dbReference>
<dbReference type="Proteomes" id="UP000825002">
    <property type="component" value="Unassembled WGS sequence"/>
</dbReference>
<feature type="compositionally biased region" description="Basic and acidic residues" evidence="9">
    <location>
        <begin position="167"/>
        <end position="176"/>
    </location>
</feature>
<dbReference type="InterPro" id="IPR011009">
    <property type="entry name" value="Kinase-like_dom_sf"/>
</dbReference>
<dbReference type="EMBL" id="JAIFTH010001425">
    <property type="protein sequence ID" value="KAG9508538.1"/>
    <property type="molecule type" value="Genomic_DNA"/>
</dbReference>
<dbReference type="PROSITE" id="PS00108">
    <property type="entry name" value="PROTEIN_KINASE_ST"/>
    <property type="match status" value="1"/>
</dbReference>
<gene>
    <name evidence="12" type="primary">DCLK1</name>
    <name evidence="12" type="ORF">GZH46_02963</name>
</gene>
<evidence type="ECO:0000259" key="11">
    <source>
        <dbReference type="PROSITE" id="PS50309"/>
    </source>
</evidence>
<dbReference type="InterPro" id="IPR008271">
    <property type="entry name" value="Ser/Thr_kinase_AS"/>
</dbReference>